<dbReference type="SUPFAM" id="SSF52954">
    <property type="entry name" value="Class II aaRS ABD-related"/>
    <property type="match status" value="1"/>
</dbReference>
<evidence type="ECO:0000256" key="11">
    <source>
        <dbReference type="ARBA" id="ARBA00047639"/>
    </source>
</evidence>
<dbReference type="Gene3D" id="3.40.50.800">
    <property type="entry name" value="Anticodon-binding domain"/>
    <property type="match status" value="1"/>
</dbReference>
<evidence type="ECO:0000256" key="12">
    <source>
        <dbReference type="NCBIfam" id="TIGR00442"/>
    </source>
</evidence>
<dbReference type="InterPro" id="IPR006195">
    <property type="entry name" value="aa-tRNA-synth_II"/>
</dbReference>
<gene>
    <name evidence="15" type="primary">hisS</name>
    <name evidence="15" type="ORF">FZC34_00515</name>
</gene>
<evidence type="ECO:0000256" key="6">
    <source>
        <dbReference type="ARBA" id="ARBA00022598"/>
    </source>
</evidence>
<comment type="subunit">
    <text evidence="2">Homodimer.</text>
</comment>
<feature type="binding site" evidence="13">
    <location>
        <position position="107"/>
    </location>
    <ligand>
        <name>L-histidine</name>
        <dbReference type="ChEBI" id="CHEBI:57595"/>
    </ligand>
</feature>
<feature type="binding site" evidence="13">
    <location>
        <position position="243"/>
    </location>
    <ligand>
        <name>L-histidine</name>
        <dbReference type="ChEBI" id="CHEBI:57595"/>
    </ligand>
</feature>
<evidence type="ECO:0000256" key="1">
    <source>
        <dbReference type="ARBA" id="ARBA00008226"/>
    </source>
</evidence>
<name>A0A5C0UH80_9PROT</name>
<keyword evidence="9" id="KW-0648">Protein biosynthesis</keyword>
<feature type="binding site" evidence="13">
    <location>
        <begin position="79"/>
        <end position="81"/>
    </location>
    <ligand>
        <name>L-histidine</name>
        <dbReference type="ChEBI" id="CHEBI:57595"/>
    </ligand>
</feature>
<dbReference type="PROSITE" id="PS50862">
    <property type="entry name" value="AA_TRNA_LIGASE_II"/>
    <property type="match status" value="1"/>
</dbReference>
<evidence type="ECO:0000259" key="14">
    <source>
        <dbReference type="PROSITE" id="PS50862"/>
    </source>
</evidence>
<comment type="similarity">
    <text evidence="1">Belongs to the class-II aminoacyl-tRNA synthetase family.</text>
</comment>
<dbReference type="RefSeq" id="WP_148971520.1">
    <property type="nucleotide sequence ID" value="NZ_CP043316.1"/>
</dbReference>
<evidence type="ECO:0000256" key="8">
    <source>
        <dbReference type="ARBA" id="ARBA00022840"/>
    </source>
</evidence>
<dbReference type="InterPro" id="IPR004154">
    <property type="entry name" value="Anticodon-bd"/>
</dbReference>
<evidence type="ECO:0000256" key="13">
    <source>
        <dbReference type="PIRSR" id="PIRSR001549-1"/>
    </source>
</evidence>
<comment type="catalytic activity">
    <reaction evidence="11">
        <text>tRNA(His) + L-histidine + ATP = L-histidyl-tRNA(His) + AMP + diphosphate + H(+)</text>
        <dbReference type="Rhea" id="RHEA:17313"/>
        <dbReference type="Rhea" id="RHEA-COMP:9665"/>
        <dbReference type="Rhea" id="RHEA-COMP:9689"/>
        <dbReference type="ChEBI" id="CHEBI:15378"/>
        <dbReference type="ChEBI" id="CHEBI:30616"/>
        <dbReference type="ChEBI" id="CHEBI:33019"/>
        <dbReference type="ChEBI" id="CHEBI:57595"/>
        <dbReference type="ChEBI" id="CHEBI:78442"/>
        <dbReference type="ChEBI" id="CHEBI:78527"/>
        <dbReference type="ChEBI" id="CHEBI:456215"/>
        <dbReference type="EC" id="6.1.1.21"/>
    </reaction>
</comment>
<dbReference type="NCBIfam" id="TIGR00442">
    <property type="entry name" value="hisS"/>
    <property type="match status" value="1"/>
</dbReference>
<sequence length="399" mass="46227">MNVKGTIDWVKEYNLRKHVIDKFAQTMNLYGFDMIEPSILERYELFIRTVGESSDIMQKEMFFAISQQNQDLNIVLRPEFTTSVIRSLIEAGEIHDRRISYFGKVFRHNRPQKGRYREFTQLGCEVFDDHPYIDIDVIASAVNFLNELGLKIKVKLNSLGSSETIAKYGIVLKEYMSNNNLTNDININPMRILDKMSNADQEKYDIPKIRQYMNDNDIKRFDIVCNGLEKQNIDFVIDEYLVRGLDYYNNTIFEIENESLDTQSSILGGGAYNGLVKKLGGPDIPGIGWSFGLERILMMNIQANSDEKRIVVISINEHDYALKVSNMLRNDSNMLNKKYKTITLFSDWKKSMKKLNKINPQYIVFCGNEEKIKNSVKLKNCETETQINVSYDNLIGIIK</sequence>
<feature type="binding site" evidence="13">
    <location>
        <begin position="247"/>
        <end position="248"/>
    </location>
    <ligand>
        <name>L-histidine</name>
        <dbReference type="ChEBI" id="CHEBI:57595"/>
    </ligand>
</feature>
<organism evidence="15 16">
    <name type="scientific">Candidatus Cytomitobacter primus</name>
    <dbReference type="NCBI Taxonomy" id="2066024"/>
    <lineage>
        <taxon>Bacteria</taxon>
        <taxon>Pseudomonadati</taxon>
        <taxon>Pseudomonadota</taxon>
        <taxon>Alphaproteobacteria</taxon>
        <taxon>Holosporales</taxon>
        <taxon>Holosporaceae</taxon>
        <taxon>Candidatus Cytomitobacter</taxon>
    </lineage>
</organism>
<dbReference type="GO" id="GO:0006427">
    <property type="term" value="P:histidyl-tRNA aminoacylation"/>
    <property type="evidence" value="ECO:0007669"/>
    <property type="project" value="UniProtKB-UniRule"/>
</dbReference>
<dbReference type="Proteomes" id="UP000325004">
    <property type="component" value="Chromosome"/>
</dbReference>
<keyword evidence="10" id="KW-0030">Aminoacyl-tRNA synthetase</keyword>
<keyword evidence="16" id="KW-1185">Reference proteome</keyword>
<dbReference type="SUPFAM" id="SSF55681">
    <property type="entry name" value="Class II aaRS and biotin synthetases"/>
    <property type="match status" value="1"/>
</dbReference>
<dbReference type="AlphaFoldDB" id="A0A5C0UH80"/>
<keyword evidence="5" id="KW-0963">Cytoplasm</keyword>
<dbReference type="PIRSF" id="PIRSF001549">
    <property type="entry name" value="His-tRNA_synth"/>
    <property type="match status" value="1"/>
</dbReference>
<evidence type="ECO:0000256" key="7">
    <source>
        <dbReference type="ARBA" id="ARBA00022741"/>
    </source>
</evidence>
<evidence type="ECO:0000256" key="5">
    <source>
        <dbReference type="ARBA" id="ARBA00022490"/>
    </source>
</evidence>
<dbReference type="InterPro" id="IPR036621">
    <property type="entry name" value="Anticodon-bd_dom_sf"/>
</dbReference>
<dbReference type="InterPro" id="IPR041715">
    <property type="entry name" value="HisRS-like_core"/>
</dbReference>
<evidence type="ECO:0000313" key="15">
    <source>
        <dbReference type="EMBL" id="QEK38404.1"/>
    </source>
</evidence>
<dbReference type="PANTHER" id="PTHR43707">
    <property type="entry name" value="HISTIDYL-TRNA SYNTHETASE"/>
    <property type="match status" value="1"/>
</dbReference>
<dbReference type="InterPro" id="IPR004516">
    <property type="entry name" value="HisRS/HisZ"/>
</dbReference>
<feature type="domain" description="Aminoacyl-transfer RNA synthetases class-II family profile" evidence="14">
    <location>
        <begin position="14"/>
        <end position="299"/>
    </location>
</feature>
<accession>A0A5C0UH80</accession>
<keyword evidence="7" id="KW-0547">Nucleotide-binding</keyword>
<dbReference type="Pfam" id="PF13393">
    <property type="entry name" value="tRNA-synt_His"/>
    <property type="match status" value="1"/>
</dbReference>
<evidence type="ECO:0000256" key="9">
    <source>
        <dbReference type="ARBA" id="ARBA00022917"/>
    </source>
</evidence>
<dbReference type="CDD" id="cd00773">
    <property type="entry name" value="HisRS-like_core"/>
    <property type="match status" value="1"/>
</dbReference>
<dbReference type="Gene3D" id="3.30.930.10">
    <property type="entry name" value="Bira Bifunctional Protein, Domain 2"/>
    <property type="match status" value="1"/>
</dbReference>
<evidence type="ECO:0000256" key="2">
    <source>
        <dbReference type="ARBA" id="ARBA00011738"/>
    </source>
</evidence>
<dbReference type="InterPro" id="IPR045864">
    <property type="entry name" value="aa-tRNA-synth_II/BPL/LPL"/>
</dbReference>
<dbReference type="EMBL" id="CP043316">
    <property type="protein sequence ID" value="QEK38404.1"/>
    <property type="molecule type" value="Genomic_DNA"/>
</dbReference>
<evidence type="ECO:0000256" key="4">
    <source>
        <dbReference type="ARBA" id="ARBA00017399"/>
    </source>
</evidence>
<keyword evidence="8" id="KW-0067">ATP-binding</keyword>
<dbReference type="Pfam" id="PF03129">
    <property type="entry name" value="HGTP_anticodon"/>
    <property type="match status" value="1"/>
</dbReference>
<dbReference type="EC" id="6.1.1.21" evidence="3 12"/>
<evidence type="ECO:0000256" key="10">
    <source>
        <dbReference type="ARBA" id="ARBA00023146"/>
    </source>
</evidence>
<keyword evidence="6 15" id="KW-0436">Ligase</keyword>
<evidence type="ECO:0000313" key="16">
    <source>
        <dbReference type="Proteomes" id="UP000325004"/>
    </source>
</evidence>
<dbReference type="GO" id="GO:0005524">
    <property type="term" value="F:ATP binding"/>
    <property type="evidence" value="ECO:0007669"/>
    <property type="project" value="UniProtKB-KW"/>
</dbReference>
<dbReference type="InterPro" id="IPR015807">
    <property type="entry name" value="His-tRNA-ligase"/>
</dbReference>
<feature type="binding site" evidence="13">
    <location>
        <position position="125"/>
    </location>
    <ligand>
        <name>L-histidine</name>
        <dbReference type="ChEBI" id="CHEBI:57595"/>
    </ligand>
</feature>
<dbReference type="KEGG" id="cpri:FZC34_00515"/>
<evidence type="ECO:0000256" key="3">
    <source>
        <dbReference type="ARBA" id="ARBA00012815"/>
    </source>
</evidence>
<dbReference type="PANTHER" id="PTHR43707:SF1">
    <property type="entry name" value="HISTIDINE--TRNA LIGASE, MITOCHONDRIAL-RELATED"/>
    <property type="match status" value="1"/>
</dbReference>
<dbReference type="GO" id="GO:0005737">
    <property type="term" value="C:cytoplasm"/>
    <property type="evidence" value="ECO:0007669"/>
    <property type="project" value="UniProtKB-UniRule"/>
</dbReference>
<proteinExistence type="inferred from homology"/>
<feature type="binding site" evidence="13">
    <location>
        <position position="121"/>
    </location>
    <ligand>
        <name>L-histidine</name>
        <dbReference type="ChEBI" id="CHEBI:57595"/>
    </ligand>
</feature>
<reference evidence="15 16" key="1">
    <citation type="submission" date="2019-08" db="EMBL/GenBank/DDBJ databases">
        <title>Highly reduced genomes of protist endosymbionts show evolutionary convergence.</title>
        <authorList>
            <person name="George E."/>
            <person name="Husnik F."/>
            <person name="Tashyreva D."/>
            <person name="Prokopchuk G."/>
            <person name="Horak A."/>
            <person name="Kwong W.K."/>
            <person name="Lukes J."/>
            <person name="Keeling P.J."/>
        </authorList>
    </citation>
    <scope>NUCLEOTIDE SEQUENCE [LARGE SCALE GENOMIC DNA]</scope>
    <source>
        <strain evidence="15">1604LC</strain>
    </source>
</reference>
<dbReference type="GO" id="GO:0004821">
    <property type="term" value="F:histidine-tRNA ligase activity"/>
    <property type="evidence" value="ECO:0007669"/>
    <property type="project" value="UniProtKB-UniRule"/>
</dbReference>
<dbReference type="OrthoDB" id="9800814at2"/>
<protein>
    <recommendedName>
        <fullName evidence="4 12">Histidine--tRNA ligase</fullName>
        <ecNumber evidence="3 12">6.1.1.21</ecNumber>
    </recommendedName>
</protein>